<organism evidence="3 4">
    <name type="scientific">Capsaspora owczarzaki (strain ATCC 30864)</name>
    <dbReference type="NCBI Taxonomy" id="595528"/>
    <lineage>
        <taxon>Eukaryota</taxon>
        <taxon>Filasterea</taxon>
        <taxon>Capsaspora</taxon>
    </lineage>
</organism>
<dbReference type="EMBL" id="KE346360">
    <property type="protein sequence ID" value="KJE89631.1"/>
    <property type="molecule type" value="Genomic_DNA"/>
</dbReference>
<feature type="compositionally biased region" description="Acidic residues" evidence="1">
    <location>
        <begin position="515"/>
        <end position="585"/>
    </location>
</feature>
<dbReference type="AlphaFoldDB" id="A0A0D2U392"/>
<dbReference type="GO" id="GO:0016740">
    <property type="term" value="F:transferase activity"/>
    <property type="evidence" value="ECO:0007669"/>
    <property type="project" value="InterPro"/>
</dbReference>
<evidence type="ECO:0000259" key="2">
    <source>
        <dbReference type="Pfam" id="PF08719"/>
    </source>
</evidence>
<feature type="domain" description="NADAR" evidence="2">
    <location>
        <begin position="347"/>
        <end position="499"/>
    </location>
</feature>
<feature type="region of interest" description="Disordered" evidence="1">
    <location>
        <begin position="511"/>
        <end position="585"/>
    </location>
</feature>
<reference evidence="4" key="1">
    <citation type="submission" date="2011-02" db="EMBL/GenBank/DDBJ databases">
        <title>The Genome Sequence of Capsaspora owczarzaki ATCC 30864.</title>
        <authorList>
            <person name="Russ C."/>
            <person name="Cuomo C."/>
            <person name="Burger G."/>
            <person name="Gray M.W."/>
            <person name="Holland P.W.H."/>
            <person name="King N."/>
            <person name="Lang F.B.F."/>
            <person name="Roger A.J."/>
            <person name="Ruiz-Trillo I."/>
            <person name="Young S.K."/>
            <person name="Zeng Q."/>
            <person name="Gargeya S."/>
            <person name="Alvarado L."/>
            <person name="Berlin A."/>
            <person name="Chapman S.B."/>
            <person name="Chen Z."/>
            <person name="Freedman E."/>
            <person name="Gellesch M."/>
            <person name="Goldberg J."/>
            <person name="Griggs A."/>
            <person name="Gujja S."/>
            <person name="Heilman E."/>
            <person name="Heiman D."/>
            <person name="Howarth C."/>
            <person name="Mehta T."/>
            <person name="Neiman D."/>
            <person name="Pearson M."/>
            <person name="Roberts A."/>
            <person name="Saif S."/>
            <person name="Shea T."/>
            <person name="Shenoy N."/>
            <person name="Sisk P."/>
            <person name="Stolte C."/>
            <person name="Sykes S."/>
            <person name="White J."/>
            <person name="Yandava C."/>
            <person name="Haas B."/>
            <person name="Nusbaum C."/>
            <person name="Birren B."/>
        </authorList>
    </citation>
    <scope>NUCLEOTIDE SEQUENCE</scope>
    <source>
        <strain evidence="4">ATCC 30864</strain>
    </source>
</reference>
<evidence type="ECO:0000313" key="3">
    <source>
        <dbReference type="EMBL" id="KJE89631.1"/>
    </source>
</evidence>
<dbReference type="Gene3D" id="3.80.10.10">
    <property type="entry name" value="Ribonuclease Inhibitor"/>
    <property type="match status" value="1"/>
</dbReference>
<protein>
    <recommendedName>
        <fullName evidence="2">NADAR domain-containing protein</fullName>
    </recommendedName>
</protein>
<evidence type="ECO:0000256" key="1">
    <source>
        <dbReference type="SAM" id="MobiDB-lite"/>
    </source>
</evidence>
<dbReference type="PANTHER" id="PTHR13318">
    <property type="entry name" value="PARTNER OF PAIRED, ISOFORM B-RELATED"/>
    <property type="match status" value="1"/>
</dbReference>
<evidence type="ECO:0000313" key="4">
    <source>
        <dbReference type="Proteomes" id="UP000008743"/>
    </source>
</evidence>
<proteinExistence type="predicted"/>
<dbReference type="PhylomeDB" id="A0A0D2U392"/>
<dbReference type="SUPFAM" id="SSF56399">
    <property type="entry name" value="ADP-ribosylation"/>
    <property type="match status" value="1"/>
</dbReference>
<dbReference type="SUPFAM" id="SSF52047">
    <property type="entry name" value="RNI-like"/>
    <property type="match status" value="1"/>
</dbReference>
<name>A0A0D2U392_CAPO3</name>
<dbReference type="RefSeq" id="XP_011270037.1">
    <property type="nucleotide sequence ID" value="XM_011271735.1"/>
</dbReference>
<dbReference type="SUPFAM" id="SSF143990">
    <property type="entry name" value="YbiA-like"/>
    <property type="match status" value="1"/>
</dbReference>
<dbReference type="GO" id="GO:0031146">
    <property type="term" value="P:SCF-dependent proteasomal ubiquitin-dependent protein catabolic process"/>
    <property type="evidence" value="ECO:0007669"/>
    <property type="project" value="TreeGrafter"/>
</dbReference>
<dbReference type="InterPro" id="IPR006553">
    <property type="entry name" value="Leu-rich_rpt_Cys-con_subtyp"/>
</dbReference>
<dbReference type="CDD" id="cd15457">
    <property type="entry name" value="NADAR"/>
    <property type="match status" value="1"/>
</dbReference>
<dbReference type="STRING" id="595528.A0A0D2U392"/>
<dbReference type="Gene3D" id="1.10.357.40">
    <property type="entry name" value="YbiA-like"/>
    <property type="match status" value="1"/>
</dbReference>
<gene>
    <name evidence="3" type="ORF">CAOG_008465</name>
</gene>
<dbReference type="InterPro" id="IPR012816">
    <property type="entry name" value="NADAR"/>
</dbReference>
<dbReference type="Pfam" id="PF08719">
    <property type="entry name" value="NADAR"/>
    <property type="match status" value="1"/>
</dbReference>
<dbReference type="InParanoid" id="A0A0D2U392"/>
<sequence length="585" mass="64786">MTDDLLKPLSIRMSYLLRHPSYPGHTFYRSGFVPLQELVEARQMDAWTERDIRSTVQTSMSAGRLAIPRFEIIQVNNIEYIRAKYGHSISLENLPPIPGEPVPVKTLSDMCVNVVCNNLPLYDLEGFPDNHVLQQIISGLRARGKFVGSALKVLLVRGLESIDFSNVYVTEGNMKQLAKSCPNLAHLSLAGCSYLATPNLIEFLAPRLVNLTTLDFSDCTYLTDACVRLLTRNIPGLETFVLAGVKHLTVASLEHLADYIAGRAGNNKRKSKPTSVASDEAFGDIPKVLPPSGSRLQLVDVRRCPAITSKLAIEFNKLFQALAAPLRHDSSLEIHLKHEILEPQIQFRDQTDPIVGPLSGFYPAPILLDGKMWPSVIHFFQAQKYHNTPVEETVRAAATAEQAQRLGRATYAAHPLRTDWEEIKVSIMRRGLEAKVAQNLAVREVLLMTGKSTLVHVSISDRIWAVPAGRIPRGGWKRDCPSGGKNILGCLLMDIRDEILGMDVPLRADVTDAAGQDDIDREMDASDEEDLEYDDEDGDDDDDDEIQDEADEDSDDVEADEDGDEDDDDGDGNDDADEDETGDIS</sequence>
<dbReference type="NCBIfam" id="TIGR02464">
    <property type="entry name" value="ribofla_fusion"/>
    <property type="match status" value="1"/>
</dbReference>
<dbReference type="GO" id="GO:0019005">
    <property type="term" value="C:SCF ubiquitin ligase complex"/>
    <property type="evidence" value="ECO:0007669"/>
    <property type="project" value="TreeGrafter"/>
</dbReference>
<dbReference type="InterPro" id="IPR032675">
    <property type="entry name" value="LRR_dom_sf"/>
</dbReference>
<dbReference type="SMART" id="SM00367">
    <property type="entry name" value="LRR_CC"/>
    <property type="match status" value="4"/>
</dbReference>
<dbReference type="InterPro" id="IPR002745">
    <property type="entry name" value="Ptrans_KptA/Tpt1"/>
</dbReference>
<dbReference type="OrthoDB" id="419694at2759"/>
<keyword evidence="4" id="KW-1185">Reference proteome</keyword>
<dbReference type="Proteomes" id="UP000008743">
    <property type="component" value="Unassembled WGS sequence"/>
</dbReference>
<dbReference type="InterPro" id="IPR037238">
    <property type="entry name" value="YbiA-like_sf"/>
</dbReference>
<accession>A0A0D2U392</accession>
<dbReference type="eggNOG" id="ENOG502S0ST">
    <property type="taxonomic scope" value="Eukaryota"/>
</dbReference>
<dbReference type="Pfam" id="PF01885">
    <property type="entry name" value="PTS_2-RNA"/>
    <property type="match status" value="1"/>
</dbReference>